<accession>A0A1V2H8B6</accession>
<evidence type="ECO:0000313" key="2">
    <source>
        <dbReference type="Proteomes" id="UP000188879"/>
    </source>
</evidence>
<sequence>MDIPYEVWSSWGDGELAARVAAFAAALDAHKQTVNVPRPVENGLVEQIVAAGGMSKVTLLPPPGPVAQPAPPGVTYKADIWRRTTDAEADVLDAVIDQVSARLRRYYEGAAYLDPRDADFPMLRDAMAAALAQLMGSAAAANARTAQILAPS</sequence>
<protein>
    <submittedName>
        <fullName evidence="1">Uncharacterized protein</fullName>
    </submittedName>
</protein>
<comment type="caution">
    <text evidence="1">The sequence shown here is derived from an EMBL/GenBank/DDBJ whole genome shotgun (WGS) entry which is preliminary data.</text>
</comment>
<name>A0A1V2H8B6_9PROT</name>
<reference evidence="1 2" key="1">
    <citation type="submission" date="2016-10" db="EMBL/GenBank/DDBJ databases">
        <title>Draft Genome sequence of Roseomonas sp. strain M3.</title>
        <authorList>
            <person name="Subhash Y."/>
            <person name="Lee S."/>
        </authorList>
    </citation>
    <scope>NUCLEOTIDE SEQUENCE [LARGE SCALE GENOMIC DNA]</scope>
    <source>
        <strain evidence="1 2">M3</strain>
    </source>
</reference>
<dbReference type="EMBL" id="MLCO01000032">
    <property type="protein sequence ID" value="ONG56962.1"/>
    <property type="molecule type" value="Genomic_DNA"/>
</dbReference>
<dbReference type="AlphaFoldDB" id="A0A1V2H8B6"/>
<evidence type="ECO:0000313" key="1">
    <source>
        <dbReference type="EMBL" id="ONG56962.1"/>
    </source>
</evidence>
<organism evidence="1 2">
    <name type="scientific">Teichococcus deserti</name>
    <dbReference type="NCBI Taxonomy" id="1817963"/>
    <lineage>
        <taxon>Bacteria</taxon>
        <taxon>Pseudomonadati</taxon>
        <taxon>Pseudomonadota</taxon>
        <taxon>Alphaproteobacteria</taxon>
        <taxon>Acetobacterales</taxon>
        <taxon>Roseomonadaceae</taxon>
        <taxon>Roseomonas</taxon>
    </lineage>
</organism>
<keyword evidence="2" id="KW-1185">Reference proteome</keyword>
<proteinExistence type="predicted"/>
<gene>
    <name evidence="1" type="ORF">BKE38_05045</name>
</gene>
<dbReference type="Proteomes" id="UP000188879">
    <property type="component" value="Unassembled WGS sequence"/>
</dbReference>